<dbReference type="InterPro" id="IPR033124">
    <property type="entry name" value="Ser_caboxypep_his_AS"/>
</dbReference>
<feature type="region of interest" description="Disordered" evidence="7">
    <location>
        <begin position="528"/>
        <end position="601"/>
    </location>
</feature>
<evidence type="ECO:0000256" key="1">
    <source>
        <dbReference type="ARBA" id="ARBA00009431"/>
    </source>
</evidence>
<keyword evidence="8" id="KW-1133">Transmembrane helix</keyword>
<keyword evidence="3" id="KW-0645">Protease</keyword>
<evidence type="ECO:0000256" key="8">
    <source>
        <dbReference type="SAM" id="Phobius"/>
    </source>
</evidence>
<dbReference type="GO" id="GO:0004185">
    <property type="term" value="F:serine-type carboxypeptidase activity"/>
    <property type="evidence" value="ECO:0007669"/>
    <property type="project" value="InterPro"/>
</dbReference>
<keyword evidence="8" id="KW-0812">Transmembrane</keyword>
<name>A0A485KAV5_9STRA</name>
<accession>A0A485KAV5</accession>
<dbReference type="OrthoDB" id="192887at2759"/>
<dbReference type="PANTHER" id="PTHR11802:SF3">
    <property type="entry name" value="RETINOID-INDUCIBLE SERINE CARBOXYPEPTIDASE"/>
    <property type="match status" value="1"/>
</dbReference>
<dbReference type="PRINTS" id="PR00724">
    <property type="entry name" value="CRBOXYPTASEC"/>
</dbReference>
<reference evidence="10 11" key="1">
    <citation type="submission" date="2019-03" db="EMBL/GenBank/DDBJ databases">
        <authorList>
            <person name="Gaulin E."/>
            <person name="Dumas B."/>
        </authorList>
    </citation>
    <scope>NUCLEOTIDE SEQUENCE [LARGE SCALE GENOMIC DNA]</scope>
    <source>
        <strain evidence="10">CBS 568.67</strain>
    </source>
</reference>
<dbReference type="SUPFAM" id="SSF53474">
    <property type="entry name" value="alpha/beta-Hydrolases"/>
    <property type="match status" value="1"/>
</dbReference>
<dbReference type="InterPro" id="IPR001563">
    <property type="entry name" value="Peptidase_S10"/>
</dbReference>
<dbReference type="PANTHER" id="PTHR11802">
    <property type="entry name" value="SERINE PROTEASE FAMILY S10 SERINE CARBOXYPEPTIDASE"/>
    <property type="match status" value="1"/>
</dbReference>
<evidence type="ECO:0000256" key="6">
    <source>
        <dbReference type="ARBA" id="ARBA00023180"/>
    </source>
</evidence>
<sequence>MLLSALLWVMVQAARVVPPLHGEVQPILESETRRRVQSPPLNSEDDRVHNLVGLESTTPMSPHYAGYINVDATNDADIFYWLFEATESAATQPLVIWLQGGPGCSSLVGLFLECGPFRIVNESTVTMNPFGWHKAANILFVDQPVGTGMSRVKYEAFPPSGKAVAAHFYTFLLGFLRRHPEYVDAATNETRPIYLFGESHAGRWIPQFHTHIAAANADHPALHIRIDGVGIGNGWIHPPIQYDYSAFAHGHGLISLAQRHTLQHDYQQCLAAIDAGNLNARACFRNLDNVLGSVGGDTQRLNVFDMRAYVTEMSQYPPQKPLLRLLMNHAPFRASLPTMPSVADLAFDECNAQVYRTLQGEDGVSTLSDVGAMLAAGVRVLVYNGQWDMMCHALGTEALLLQADWPGADAYRRAARVTWRVPGMDPPAGFAQSGGNLTFVVVRDAGHLVPYNAPAAALDMVTRFLKRQSFHDDAQMIAPREASDDGRACNMTLTKGLSSAMWAVGVGVALASAVVGALVAMLCLPRQGASSSSGRKSHASIATDDDEEEVFEYDDEDEDEDPEWGDDDDRDDGEMVELAARHATDTSKKRRVQVHTDAATV</sequence>
<feature type="compositionally biased region" description="Low complexity" evidence="7">
    <location>
        <begin position="529"/>
        <end position="542"/>
    </location>
</feature>
<evidence type="ECO:0000256" key="2">
    <source>
        <dbReference type="ARBA" id="ARBA00022645"/>
    </source>
</evidence>
<evidence type="ECO:0000313" key="10">
    <source>
        <dbReference type="EMBL" id="VFT81201.1"/>
    </source>
</evidence>
<evidence type="ECO:0000256" key="5">
    <source>
        <dbReference type="ARBA" id="ARBA00022801"/>
    </source>
</evidence>
<comment type="similarity">
    <text evidence="1">Belongs to the peptidase S10 family.</text>
</comment>
<keyword evidence="4" id="KW-0732">Signal</keyword>
<dbReference type="Proteomes" id="UP000332933">
    <property type="component" value="Unassembled WGS sequence"/>
</dbReference>
<reference evidence="9" key="2">
    <citation type="submission" date="2019-06" db="EMBL/GenBank/DDBJ databases">
        <title>Genomics analysis of Aphanomyces spp. identifies a new class of oomycete effector associated with host adaptation.</title>
        <authorList>
            <person name="Gaulin E."/>
        </authorList>
    </citation>
    <scope>NUCLEOTIDE SEQUENCE</scope>
    <source>
        <strain evidence="9">CBS 578.67</strain>
    </source>
</reference>
<keyword evidence="11" id="KW-1185">Reference proteome</keyword>
<evidence type="ECO:0000313" key="11">
    <source>
        <dbReference type="Proteomes" id="UP000332933"/>
    </source>
</evidence>
<keyword evidence="6" id="KW-0325">Glycoprotein</keyword>
<evidence type="ECO:0000256" key="3">
    <source>
        <dbReference type="ARBA" id="ARBA00022670"/>
    </source>
</evidence>
<evidence type="ECO:0000313" key="9">
    <source>
        <dbReference type="EMBL" id="KAF0714053.1"/>
    </source>
</evidence>
<dbReference type="AlphaFoldDB" id="A0A485KAV5"/>
<keyword evidence="8" id="KW-0472">Membrane</keyword>
<evidence type="ECO:0000256" key="4">
    <source>
        <dbReference type="ARBA" id="ARBA00022729"/>
    </source>
</evidence>
<organism evidence="10 11">
    <name type="scientific">Aphanomyces stellatus</name>
    <dbReference type="NCBI Taxonomy" id="120398"/>
    <lineage>
        <taxon>Eukaryota</taxon>
        <taxon>Sar</taxon>
        <taxon>Stramenopiles</taxon>
        <taxon>Oomycota</taxon>
        <taxon>Saprolegniomycetes</taxon>
        <taxon>Saprolegniales</taxon>
        <taxon>Verrucalvaceae</taxon>
        <taxon>Aphanomyces</taxon>
    </lineage>
</organism>
<feature type="transmembrane region" description="Helical" evidence="8">
    <location>
        <begin position="500"/>
        <end position="524"/>
    </location>
</feature>
<feature type="compositionally biased region" description="Acidic residues" evidence="7">
    <location>
        <begin position="543"/>
        <end position="575"/>
    </location>
</feature>
<keyword evidence="2" id="KW-0121">Carboxypeptidase</keyword>
<evidence type="ECO:0000256" key="7">
    <source>
        <dbReference type="SAM" id="MobiDB-lite"/>
    </source>
</evidence>
<dbReference type="Gene3D" id="3.40.50.1820">
    <property type="entry name" value="alpha/beta hydrolase"/>
    <property type="match status" value="1"/>
</dbReference>
<dbReference type="EMBL" id="VJMH01000871">
    <property type="protein sequence ID" value="KAF0714053.1"/>
    <property type="molecule type" value="Genomic_DNA"/>
</dbReference>
<dbReference type="Pfam" id="PF00450">
    <property type="entry name" value="Peptidase_S10"/>
    <property type="match status" value="1"/>
</dbReference>
<dbReference type="PROSITE" id="PS00560">
    <property type="entry name" value="CARBOXYPEPT_SER_HIS"/>
    <property type="match status" value="1"/>
</dbReference>
<protein>
    <submittedName>
        <fullName evidence="10">Aste57867_4067 protein</fullName>
    </submittedName>
</protein>
<proteinExistence type="inferred from homology"/>
<gene>
    <name evidence="10" type="primary">Aste57867_4067</name>
    <name evidence="9" type="ORF">As57867_004056</name>
    <name evidence="10" type="ORF">ASTE57867_4067</name>
</gene>
<dbReference type="InterPro" id="IPR029058">
    <property type="entry name" value="AB_hydrolase_fold"/>
</dbReference>
<dbReference type="EMBL" id="CAADRA010000871">
    <property type="protein sequence ID" value="VFT81201.1"/>
    <property type="molecule type" value="Genomic_DNA"/>
</dbReference>
<keyword evidence="5" id="KW-0378">Hydrolase</keyword>
<dbReference type="GO" id="GO:0006508">
    <property type="term" value="P:proteolysis"/>
    <property type="evidence" value="ECO:0007669"/>
    <property type="project" value="UniProtKB-KW"/>
</dbReference>